<protein>
    <recommendedName>
        <fullName evidence="3">DUF304 domain-containing protein</fullName>
    </recommendedName>
</protein>
<reference evidence="2" key="1">
    <citation type="journal article" date="2014" name="Front. Microbiol.">
        <title>High frequency of phylogenetically diverse reductive dehalogenase-homologous genes in deep subseafloor sedimentary metagenomes.</title>
        <authorList>
            <person name="Kawai M."/>
            <person name="Futagami T."/>
            <person name="Toyoda A."/>
            <person name="Takaki Y."/>
            <person name="Nishi S."/>
            <person name="Hori S."/>
            <person name="Arai W."/>
            <person name="Tsubouchi T."/>
            <person name="Morono Y."/>
            <person name="Uchiyama I."/>
            <person name="Ito T."/>
            <person name="Fujiyama A."/>
            <person name="Inagaki F."/>
            <person name="Takami H."/>
        </authorList>
    </citation>
    <scope>NUCLEOTIDE SEQUENCE</scope>
    <source>
        <strain evidence="2">Expedition CK06-06</strain>
    </source>
</reference>
<keyword evidence="1" id="KW-0472">Membrane</keyword>
<organism evidence="2">
    <name type="scientific">marine sediment metagenome</name>
    <dbReference type="NCBI Taxonomy" id="412755"/>
    <lineage>
        <taxon>unclassified sequences</taxon>
        <taxon>metagenomes</taxon>
        <taxon>ecological metagenomes</taxon>
    </lineage>
</organism>
<evidence type="ECO:0000313" key="2">
    <source>
        <dbReference type="EMBL" id="GAH10478.1"/>
    </source>
</evidence>
<name>X1EPC7_9ZZZZ</name>
<dbReference type="AlphaFoldDB" id="X1EPC7"/>
<dbReference type="EMBL" id="BART01029762">
    <property type="protein sequence ID" value="GAH10478.1"/>
    <property type="molecule type" value="Genomic_DNA"/>
</dbReference>
<gene>
    <name evidence="2" type="ORF">S01H4_52146</name>
</gene>
<sequence>MQYDHTQKAPIHLILVGIGTAMFIGAWLTPEQIAQIILLCVGALVFVLAMCFRQLTVSDEGDRLRICFGPLPLFQRRILYADIESVQRSRSTILDGWGIHLSLSGGVVWNLWGFDCVDVYRKKGSKLRIGTDDPEGLETFLKRRVSEG</sequence>
<feature type="transmembrane region" description="Helical" evidence="1">
    <location>
        <begin position="12"/>
        <end position="30"/>
    </location>
</feature>
<keyword evidence="1" id="KW-0812">Transmembrane</keyword>
<keyword evidence="1" id="KW-1133">Transmembrane helix</keyword>
<proteinExistence type="predicted"/>
<evidence type="ECO:0008006" key="3">
    <source>
        <dbReference type="Google" id="ProtNLM"/>
    </source>
</evidence>
<feature type="transmembrane region" description="Helical" evidence="1">
    <location>
        <begin position="36"/>
        <end position="55"/>
    </location>
</feature>
<accession>X1EPC7</accession>
<evidence type="ECO:0000256" key="1">
    <source>
        <dbReference type="SAM" id="Phobius"/>
    </source>
</evidence>
<comment type="caution">
    <text evidence="2">The sequence shown here is derived from an EMBL/GenBank/DDBJ whole genome shotgun (WGS) entry which is preliminary data.</text>
</comment>